<dbReference type="Proteomes" id="UP000319716">
    <property type="component" value="Unassembled WGS sequence"/>
</dbReference>
<organism evidence="1 2">
    <name type="scientific">Sporolactobacillus inulinus</name>
    <dbReference type="NCBI Taxonomy" id="2078"/>
    <lineage>
        <taxon>Bacteria</taxon>
        <taxon>Bacillati</taxon>
        <taxon>Bacillota</taxon>
        <taxon>Bacilli</taxon>
        <taxon>Bacillales</taxon>
        <taxon>Sporolactobacillaceae</taxon>
        <taxon>Sporolactobacillus</taxon>
    </lineage>
</organism>
<gene>
    <name evidence="1" type="ORF">NBRC111894_1436</name>
</gene>
<sequence>MQNILQGLFFIRFLFLFLHHEGGRQPSGSFLLHAISV</sequence>
<comment type="caution">
    <text evidence="1">The sequence shown here is derived from an EMBL/GenBank/DDBJ whole genome shotgun (WGS) entry which is preliminary data.</text>
</comment>
<evidence type="ECO:0000313" key="1">
    <source>
        <dbReference type="EMBL" id="GAY75882.1"/>
    </source>
</evidence>
<protein>
    <submittedName>
        <fullName evidence="1">Uncharacterized protein</fullName>
    </submittedName>
</protein>
<evidence type="ECO:0000313" key="2">
    <source>
        <dbReference type="Proteomes" id="UP000319716"/>
    </source>
</evidence>
<accession>A0A4Y1Z9Z9</accession>
<dbReference type="AlphaFoldDB" id="A0A4Y1Z9Z9"/>
<dbReference type="EMBL" id="BEXB01000009">
    <property type="protein sequence ID" value="GAY75882.1"/>
    <property type="molecule type" value="Genomic_DNA"/>
</dbReference>
<proteinExistence type="predicted"/>
<reference evidence="1 2" key="1">
    <citation type="submission" date="2017-11" db="EMBL/GenBank/DDBJ databases">
        <title>Draft Genome Sequence of Sporolactobacillus inulinus NBRC 111894 Isolated from Koso, a Japanese Sugar-Vegetable Fermented Beverage.</title>
        <authorList>
            <person name="Chiou T.Y."/>
            <person name="Oshima K."/>
            <person name="Suda W."/>
            <person name="Hattori M."/>
            <person name="Takahashi T."/>
        </authorList>
    </citation>
    <scope>NUCLEOTIDE SEQUENCE [LARGE SCALE GENOMIC DNA]</scope>
    <source>
        <strain evidence="1 2">NBRC111894</strain>
    </source>
</reference>
<name>A0A4Y1Z9Z9_9BACL</name>